<evidence type="ECO:0000313" key="4">
    <source>
        <dbReference type="Proteomes" id="UP000807115"/>
    </source>
</evidence>
<organism evidence="3 4">
    <name type="scientific">Sorghum bicolor</name>
    <name type="common">Sorghum</name>
    <name type="synonym">Sorghum vulgare</name>
    <dbReference type="NCBI Taxonomy" id="4558"/>
    <lineage>
        <taxon>Eukaryota</taxon>
        <taxon>Viridiplantae</taxon>
        <taxon>Streptophyta</taxon>
        <taxon>Embryophyta</taxon>
        <taxon>Tracheophyta</taxon>
        <taxon>Spermatophyta</taxon>
        <taxon>Magnoliopsida</taxon>
        <taxon>Liliopsida</taxon>
        <taxon>Poales</taxon>
        <taxon>Poaceae</taxon>
        <taxon>PACMAD clade</taxon>
        <taxon>Panicoideae</taxon>
        <taxon>Andropogonodae</taxon>
        <taxon>Andropogoneae</taxon>
        <taxon>Sorghinae</taxon>
        <taxon>Sorghum</taxon>
    </lineage>
</organism>
<feature type="compositionally biased region" description="Gly residues" evidence="1">
    <location>
        <begin position="52"/>
        <end position="69"/>
    </location>
</feature>
<accession>A0A921QPF6</accession>
<reference evidence="3" key="1">
    <citation type="journal article" date="2019" name="BMC Genomics">
        <title>A new reference genome for Sorghum bicolor reveals high levels of sequence similarity between sweet and grain genotypes: implications for the genetics of sugar metabolism.</title>
        <authorList>
            <person name="Cooper E.A."/>
            <person name="Brenton Z.W."/>
            <person name="Flinn B.S."/>
            <person name="Jenkins J."/>
            <person name="Shu S."/>
            <person name="Flowers D."/>
            <person name="Luo F."/>
            <person name="Wang Y."/>
            <person name="Xia P."/>
            <person name="Barry K."/>
            <person name="Daum C."/>
            <person name="Lipzen A."/>
            <person name="Yoshinaga Y."/>
            <person name="Schmutz J."/>
            <person name="Saski C."/>
            <person name="Vermerris W."/>
            <person name="Kresovich S."/>
        </authorList>
    </citation>
    <scope>NUCLEOTIDE SEQUENCE</scope>
</reference>
<feature type="chain" id="PRO_5036735280" evidence="2">
    <location>
        <begin position="32"/>
        <end position="110"/>
    </location>
</feature>
<comment type="caution">
    <text evidence="3">The sequence shown here is derived from an EMBL/GenBank/DDBJ whole genome shotgun (WGS) entry which is preliminary data.</text>
</comment>
<dbReference type="AlphaFoldDB" id="A0A921QPF6"/>
<evidence type="ECO:0000256" key="1">
    <source>
        <dbReference type="SAM" id="MobiDB-lite"/>
    </source>
</evidence>
<evidence type="ECO:0000313" key="3">
    <source>
        <dbReference type="EMBL" id="KAG0525421.1"/>
    </source>
</evidence>
<reference evidence="3" key="2">
    <citation type="submission" date="2020-10" db="EMBL/GenBank/DDBJ databases">
        <authorList>
            <person name="Cooper E.A."/>
            <person name="Brenton Z.W."/>
            <person name="Flinn B.S."/>
            <person name="Jenkins J."/>
            <person name="Shu S."/>
            <person name="Flowers D."/>
            <person name="Luo F."/>
            <person name="Wang Y."/>
            <person name="Xia P."/>
            <person name="Barry K."/>
            <person name="Daum C."/>
            <person name="Lipzen A."/>
            <person name="Yoshinaga Y."/>
            <person name="Schmutz J."/>
            <person name="Saski C."/>
            <person name="Vermerris W."/>
            <person name="Kresovich S."/>
        </authorList>
    </citation>
    <scope>NUCLEOTIDE SEQUENCE</scope>
</reference>
<evidence type="ECO:0000256" key="2">
    <source>
        <dbReference type="SAM" id="SignalP"/>
    </source>
</evidence>
<dbReference type="EMBL" id="CM027685">
    <property type="protein sequence ID" value="KAG0525421.1"/>
    <property type="molecule type" value="Genomic_DNA"/>
</dbReference>
<proteinExistence type="predicted"/>
<feature type="compositionally biased region" description="Low complexity" evidence="1">
    <location>
        <begin position="70"/>
        <end position="91"/>
    </location>
</feature>
<feature type="signal peptide" evidence="2">
    <location>
        <begin position="1"/>
        <end position="31"/>
    </location>
</feature>
<dbReference type="Proteomes" id="UP000807115">
    <property type="component" value="Chromosome 6"/>
</dbReference>
<feature type="compositionally biased region" description="Gly residues" evidence="1">
    <location>
        <begin position="34"/>
        <end position="45"/>
    </location>
</feature>
<name>A0A921QPF6_SORBI</name>
<gene>
    <name evidence="3" type="ORF">BDA96_06G055300</name>
</gene>
<protein>
    <submittedName>
        <fullName evidence="3">Uncharacterized protein</fullName>
    </submittedName>
</protein>
<feature type="region of interest" description="Disordered" evidence="1">
    <location>
        <begin position="30"/>
        <end position="98"/>
    </location>
</feature>
<keyword evidence="2" id="KW-0732">Signal</keyword>
<sequence length="110" mass="10414">MTMRRRTRALCTLALARALLCVAAHFQGASCRSGRGGARGGGGASFGRKSGRGGGGGSGGRRGGAGGGSARTAAASGPSNINGRRSAAAAGVSGGHGGAWKVAGVDVSQC</sequence>